<keyword evidence="1" id="KW-0472">Membrane</keyword>
<dbReference type="EMBL" id="FRBI01000001">
    <property type="protein sequence ID" value="SHK57479.1"/>
    <property type="molecule type" value="Genomic_DNA"/>
</dbReference>
<evidence type="ECO:0000313" key="3">
    <source>
        <dbReference type="Proteomes" id="UP000184111"/>
    </source>
</evidence>
<keyword evidence="1" id="KW-0812">Transmembrane</keyword>
<protein>
    <submittedName>
        <fullName evidence="2">Uncharacterized protein</fullName>
    </submittedName>
</protein>
<reference evidence="2 3" key="1">
    <citation type="submission" date="2016-11" db="EMBL/GenBank/DDBJ databases">
        <authorList>
            <person name="Jaros S."/>
            <person name="Januszkiewicz K."/>
            <person name="Wedrychowicz H."/>
        </authorList>
    </citation>
    <scope>NUCLEOTIDE SEQUENCE [LARGE SCALE GENOMIC DNA]</scope>
    <source>
        <strain evidence="2 3">CGMCC 4.2025</strain>
    </source>
</reference>
<organism evidence="2 3">
    <name type="scientific">Actinacidiphila paucisporea</name>
    <dbReference type="NCBI Taxonomy" id="310782"/>
    <lineage>
        <taxon>Bacteria</taxon>
        <taxon>Bacillati</taxon>
        <taxon>Actinomycetota</taxon>
        <taxon>Actinomycetes</taxon>
        <taxon>Kitasatosporales</taxon>
        <taxon>Streptomycetaceae</taxon>
        <taxon>Actinacidiphila</taxon>
    </lineage>
</organism>
<feature type="transmembrane region" description="Helical" evidence="1">
    <location>
        <begin position="21"/>
        <end position="41"/>
    </location>
</feature>
<evidence type="ECO:0000256" key="1">
    <source>
        <dbReference type="SAM" id="Phobius"/>
    </source>
</evidence>
<proteinExistence type="predicted"/>
<sequence length="43" mass="4922">MVFNGLWQTVQRAIESQEMTVRLIAILITMGACAALFAWLWHT</sequence>
<dbReference type="Proteomes" id="UP000184111">
    <property type="component" value="Unassembled WGS sequence"/>
</dbReference>
<dbReference type="AlphaFoldDB" id="A0A1M6TKR4"/>
<dbReference type="RefSeq" id="WP_265737142.1">
    <property type="nucleotide sequence ID" value="NZ_FRBI01000001.1"/>
</dbReference>
<accession>A0A1M6TKR4</accession>
<keyword evidence="1" id="KW-1133">Transmembrane helix</keyword>
<name>A0A1M6TKR4_9ACTN</name>
<evidence type="ECO:0000313" key="2">
    <source>
        <dbReference type="EMBL" id="SHK57479.1"/>
    </source>
</evidence>
<keyword evidence="3" id="KW-1185">Reference proteome</keyword>
<gene>
    <name evidence="2" type="ORF">SAMN05216499_10176</name>
</gene>